<comment type="caution">
    <text evidence="1">The sequence shown here is derived from an EMBL/GenBank/DDBJ whole genome shotgun (WGS) entry which is preliminary data.</text>
</comment>
<dbReference type="Pfam" id="PF01663">
    <property type="entry name" value="Phosphodiest"/>
    <property type="match status" value="1"/>
</dbReference>
<dbReference type="AlphaFoldDB" id="X1JIU1"/>
<evidence type="ECO:0008006" key="2">
    <source>
        <dbReference type="Google" id="ProtNLM"/>
    </source>
</evidence>
<reference evidence="1" key="1">
    <citation type="journal article" date="2014" name="Front. Microbiol.">
        <title>High frequency of phylogenetically diverse reductive dehalogenase-homologous genes in deep subseafloor sedimentary metagenomes.</title>
        <authorList>
            <person name="Kawai M."/>
            <person name="Futagami T."/>
            <person name="Toyoda A."/>
            <person name="Takaki Y."/>
            <person name="Nishi S."/>
            <person name="Hori S."/>
            <person name="Arai W."/>
            <person name="Tsubouchi T."/>
            <person name="Morono Y."/>
            <person name="Uchiyama I."/>
            <person name="Ito T."/>
            <person name="Fujiyama A."/>
            <person name="Inagaki F."/>
            <person name="Takami H."/>
        </authorList>
    </citation>
    <scope>NUCLEOTIDE SEQUENCE</scope>
    <source>
        <strain evidence="1">Expedition CK06-06</strain>
    </source>
</reference>
<dbReference type="SUPFAM" id="SSF53649">
    <property type="entry name" value="Alkaline phosphatase-like"/>
    <property type="match status" value="1"/>
</dbReference>
<sequence>MQKPKKVVMIGLDGLNPDLVYQWKGELPNLSKLMKEGIYGKIKSTVPPITPQAWSCILTGKNPGHFGYWDFTYRDDYSYGQSELVNSRVRDERVDTIYEILSGYNKKVAIINVPVTYPPPEIPGGYSISSFMIPNLNKQFTHPASLKKKIEKIIGQYIIDASTSDMNFRQMDKEVVLKRIYDMDKQRFELTKYFIKEKKCDFVFTVIMGTDRMPHLFYRYFDKNHRRYSSHPKYENALKNHYKFCDENIGKILNLAGVLLMLYSSLISRSTKILPGNSFPDIIFVFNSL</sequence>
<evidence type="ECO:0000313" key="1">
    <source>
        <dbReference type="EMBL" id="GAH93957.1"/>
    </source>
</evidence>
<dbReference type="EMBL" id="BARV01001257">
    <property type="protein sequence ID" value="GAH93957.1"/>
    <property type="molecule type" value="Genomic_DNA"/>
</dbReference>
<dbReference type="Gene3D" id="3.40.720.10">
    <property type="entry name" value="Alkaline Phosphatase, subunit A"/>
    <property type="match status" value="1"/>
</dbReference>
<proteinExistence type="predicted"/>
<dbReference type="InterPro" id="IPR002591">
    <property type="entry name" value="Phosphodiest/P_Trfase"/>
</dbReference>
<name>X1JIU1_9ZZZZ</name>
<dbReference type="InterPro" id="IPR017850">
    <property type="entry name" value="Alkaline_phosphatase_core_sf"/>
</dbReference>
<accession>X1JIU1</accession>
<protein>
    <recommendedName>
        <fullName evidence="2">Metalloenzyme domain-containing protein</fullName>
    </recommendedName>
</protein>
<organism evidence="1">
    <name type="scientific">marine sediment metagenome</name>
    <dbReference type="NCBI Taxonomy" id="412755"/>
    <lineage>
        <taxon>unclassified sequences</taxon>
        <taxon>metagenomes</taxon>
        <taxon>ecological metagenomes</taxon>
    </lineage>
</organism>
<gene>
    <name evidence="1" type="ORF">S06H3_03758</name>
</gene>